<dbReference type="FunFam" id="3.40.50.620:FF:000062">
    <property type="entry name" value="Arginine--tRNA ligase"/>
    <property type="match status" value="1"/>
</dbReference>
<dbReference type="SMART" id="SM01016">
    <property type="entry name" value="Arg_tRNA_synt_N"/>
    <property type="match status" value="1"/>
</dbReference>
<dbReference type="GO" id="GO:0005737">
    <property type="term" value="C:cytoplasm"/>
    <property type="evidence" value="ECO:0007669"/>
    <property type="project" value="UniProtKB-SubCell"/>
</dbReference>
<evidence type="ECO:0000256" key="12">
    <source>
        <dbReference type="RuleBase" id="RU363038"/>
    </source>
</evidence>
<protein>
    <recommendedName>
        <fullName evidence="11">Arginine--tRNA ligase</fullName>
        <ecNumber evidence="11">6.1.1.19</ecNumber>
    </recommendedName>
    <alternativeName>
        <fullName evidence="11">Arginyl-tRNA synthetase</fullName>
        <shortName evidence="11">ArgRS</shortName>
    </alternativeName>
</protein>
<evidence type="ECO:0000256" key="4">
    <source>
        <dbReference type="ARBA" id="ARBA00022490"/>
    </source>
</evidence>
<dbReference type="HAMAP" id="MF_00123">
    <property type="entry name" value="Arg_tRNA_synth"/>
    <property type="match status" value="1"/>
</dbReference>
<evidence type="ECO:0000256" key="2">
    <source>
        <dbReference type="ARBA" id="ARBA00005594"/>
    </source>
</evidence>
<keyword evidence="6 11" id="KW-0547">Nucleotide-binding</keyword>
<dbReference type="Gene3D" id="3.40.50.620">
    <property type="entry name" value="HUPs"/>
    <property type="match status" value="1"/>
</dbReference>
<evidence type="ECO:0000313" key="15">
    <source>
        <dbReference type="EMBL" id="SFB72767.1"/>
    </source>
</evidence>
<keyword evidence="4 11" id="KW-0963">Cytoplasm</keyword>
<evidence type="ECO:0000256" key="11">
    <source>
        <dbReference type="HAMAP-Rule" id="MF_00123"/>
    </source>
</evidence>
<gene>
    <name evidence="11" type="primary">argS</name>
    <name evidence="15" type="ORF">SAMN04487968_101174</name>
</gene>
<evidence type="ECO:0000256" key="3">
    <source>
        <dbReference type="ARBA" id="ARBA00011245"/>
    </source>
</evidence>
<evidence type="ECO:0000256" key="10">
    <source>
        <dbReference type="ARBA" id="ARBA00049339"/>
    </source>
</evidence>
<dbReference type="NCBIfam" id="TIGR00456">
    <property type="entry name" value="argS"/>
    <property type="match status" value="1"/>
</dbReference>
<feature type="domain" description="Arginyl tRNA synthetase N-terminal" evidence="14">
    <location>
        <begin position="4"/>
        <end position="94"/>
    </location>
</feature>
<dbReference type="SUPFAM" id="SSF47323">
    <property type="entry name" value="Anticodon-binding domain of a subclass of class I aminoacyl-tRNA synthetases"/>
    <property type="match status" value="1"/>
</dbReference>
<dbReference type="STRING" id="574651.SAMN04487968_101174"/>
<dbReference type="Pfam" id="PF05746">
    <property type="entry name" value="DALR_1"/>
    <property type="match status" value="1"/>
</dbReference>
<evidence type="ECO:0000256" key="9">
    <source>
        <dbReference type="ARBA" id="ARBA00023146"/>
    </source>
</evidence>
<keyword evidence="8 11" id="KW-0648">Protein biosynthesis</keyword>
<evidence type="ECO:0000256" key="7">
    <source>
        <dbReference type="ARBA" id="ARBA00022840"/>
    </source>
</evidence>
<dbReference type="InterPro" id="IPR009080">
    <property type="entry name" value="tRNAsynth_Ia_anticodon-bd"/>
</dbReference>
<dbReference type="PANTHER" id="PTHR11956">
    <property type="entry name" value="ARGINYL-TRNA SYNTHETASE"/>
    <property type="match status" value="1"/>
</dbReference>
<dbReference type="CDD" id="cd00671">
    <property type="entry name" value="ArgRS_core"/>
    <property type="match status" value="1"/>
</dbReference>
<keyword evidence="16" id="KW-1185">Reference proteome</keyword>
<dbReference type="InterPro" id="IPR008909">
    <property type="entry name" value="DALR_anticod-bd"/>
</dbReference>
<evidence type="ECO:0000256" key="1">
    <source>
        <dbReference type="ARBA" id="ARBA00004496"/>
    </source>
</evidence>
<dbReference type="OrthoDB" id="9803211at2"/>
<dbReference type="SUPFAM" id="SSF52374">
    <property type="entry name" value="Nucleotidylyl transferase"/>
    <property type="match status" value="1"/>
</dbReference>
<evidence type="ECO:0000256" key="5">
    <source>
        <dbReference type="ARBA" id="ARBA00022598"/>
    </source>
</evidence>
<dbReference type="EMBL" id="FOLB01000001">
    <property type="protein sequence ID" value="SFB72767.1"/>
    <property type="molecule type" value="Genomic_DNA"/>
</dbReference>
<dbReference type="GO" id="GO:0004814">
    <property type="term" value="F:arginine-tRNA ligase activity"/>
    <property type="evidence" value="ECO:0007669"/>
    <property type="project" value="UniProtKB-UniRule"/>
</dbReference>
<evidence type="ECO:0000313" key="16">
    <source>
        <dbReference type="Proteomes" id="UP000198832"/>
    </source>
</evidence>
<dbReference type="Gene3D" id="3.30.1360.70">
    <property type="entry name" value="Arginyl tRNA synthetase N-terminal domain"/>
    <property type="match status" value="1"/>
</dbReference>
<evidence type="ECO:0000256" key="6">
    <source>
        <dbReference type="ARBA" id="ARBA00022741"/>
    </source>
</evidence>
<reference evidence="15 16" key="1">
    <citation type="submission" date="2016-10" db="EMBL/GenBank/DDBJ databases">
        <authorList>
            <person name="de Groot N.N."/>
        </authorList>
    </citation>
    <scope>NUCLEOTIDE SEQUENCE [LARGE SCALE GENOMIC DNA]</scope>
    <source>
        <strain evidence="15 16">CGMCC 1.7056</strain>
    </source>
</reference>
<comment type="subcellular location">
    <subcellularLocation>
        <location evidence="1 11">Cytoplasm</location>
    </subcellularLocation>
</comment>
<dbReference type="Proteomes" id="UP000198832">
    <property type="component" value="Unassembled WGS sequence"/>
</dbReference>
<dbReference type="InterPro" id="IPR035684">
    <property type="entry name" value="ArgRS_core"/>
</dbReference>
<dbReference type="AlphaFoldDB" id="A0A1I1DD42"/>
<dbReference type="PROSITE" id="PS00178">
    <property type="entry name" value="AA_TRNA_LIGASE_I"/>
    <property type="match status" value="1"/>
</dbReference>
<dbReference type="Pfam" id="PF00750">
    <property type="entry name" value="tRNA-synt_1d"/>
    <property type="match status" value="2"/>
</dbReference>
<feature type="domain" description="DALR anticodon binding" evidence="13">
    <location>
        <begin position="435"/>
        <end position="567"/>
    </location>
</feature>
<accession>A0A1I1DD42</accession>
<dbReference type="SUPFAM" id="SSF55190">
    <property type="entry name" value="Arginyl-tRNA synthetase (ArgRS), N-terminal 'additional' domain"/>
    <property type="match status" value="1"/>
</dbReference>
<dbReference type="PRINTS" id="PR01038">
    <property type="entry name" value="TRNASYNTHARG"/>
</dbReference>
<dbReference type="Pfam" id="PF03485">
    <property type="entry name" value="Arg_tRNA_synt_N"/>
    <property type="match status" value="1"/>
</dbReference>
<dbReference type="FunFam" id="1.10.730.10:FF:000008">
    <property type="entry name" value="Arginine--tRNA ligase"/>
    <property type="match status" value="1"/>
</dbReference>
<dbReference type="RefSeq" id="WP_091119127.1">
    <property type="nucleotide sequence ID" value="NZ_FOLB01000001.1"/>
</dbReference>
<organism evidence="15 16">
    <name type="scientific">Nocardioides terrae</name>
    <dbReference type="NCBI Taxonomy" id="574651"/>
    <lineage>
        <taxon>Bacteria</taxon>
        <taxon>Bacillati</taxon>
        <taxon>Actinomycetota</taxon>
        <taxon>Actinomycetes</taxon>
        <taxon>Propionibacteriales</taxon>
        <taxon>Nocardioidaceae</taxon>
        <taxon>Nocardioides</taxon>
    </lineage>
</organism>
<dbReference type="InterPro" id="IPR001412">
    <property type="entry name" value="aa-tRNA-synth_I_CS"/>
</dbReference>
<dbReference type="InterPro" id="IPR014729">
    <property type="entry name" value="Rossmann-like_a/b/a_fold"/>
</dbReference>
<keyword evidence="7 11" id="KW-0067">ATP-binding</keyword>
<evidence type="ECO:0000256" key="8">
    <source>
        <dbReference type="ARBA" id="ARBA00022917"/>
    </source>
</evidence>
<keyword evidence="5 11" id="KW-0436">Ligase</keyword>
<proteinExistence type="inferred from homology"/>
<comment type="catalytic activity">
    <reaction evidence="10 11">
        <text>tRNA(Arg) + L-arginine + ATP = L-arginyl-tRNA(Arg) + AMP + diphosphate</text>
        <dbReference type="Rhea" id="RHEA:20301"/>
        <dbReference type="Rhea" id="RHEA-COMP:9658"/>
        <dbReference type="Rhea" id="RHEA-COMP:9673"/>
        <dbReference type="ChEBI" id="CHEBI:30616"/>
        <dbReference type="ChEBI" id="CHEBI:32682"/>
        <dbReference type="ChEBI" id="CHEBI:33019"/>
        <dbReference type="ChEBI" id="CHEBI:78442"/>
        <dbReference type="ChEBI" id="CHEBI:78513"/>
        <dbReference type="ChEBI" id="CHEBI:456215"/>
        <dbReference type="EC" id="6.1.1.19"/>
    </reaction>
</comment>
<evidence type="ECO:0000259" key="14">
    <source>
        <dbReference type="SMART" id="SM01016"/>
    </source>
</evidence>
<dbReference type="PANTHER" id="PTHR11956:SF5">
    <property type="entry name" value="ARGININE--TRNA LIGASE, CYTOPLASMIC"/>
    <property type="match status" value="1"/>
</dbReference>
<dbReference type="GO" id="GO:0006420">
    <property type="term" value="P:arginyl-tRNA aminoacylation"/>
    <property type="evidence" value="ECO:0007669"/>
    <property type="project" value="UniProtKB-UniRule"/>
</dbReference>
<dbReference type="GO" id="GO:0005524">
    <property type="term" value="F:ATP binding"/>
    <property type="evidence" value="ECO:0007669"/>
    <property type="project" value="UniProtKB-UniRule"/>
</dbReference>
<dbReference type="InterPro" id="IPR001278">
    <property type="entry name" value="Arg-tRNA-ligase"/>
</dbReference>
<comment type="similarity">
    <text evidence="2 11 12">Belongs to the class-I aminoacyl-tRNA synthetase family.</text>
</comment>
<dbReference type="SMART" id="SM00836">
    <property type="entry name" value="DALR_1"/>
    <property type="match status" value="1"/>
</dbReference>
<comment type="subunit">
    <text evidence="3 11">Monomer.</text>
</comment>
<dbReference type="EC" id="6.1.1.19" evidence="11"/>
<sequence length="567" mass="61035">MTPEQLSTAIVDVLTTLSDDGVLALPDGVPASVTVERPRQKGHGDYATNVALQLAKKAHTNPRSLAELIGARLTEHDSVAGVEVAGPGFLNVTVSTGAQGAVAAQVVAAGPAYGHTETLAGQRINVEFISANPTGPLHLGHTRWAVLGDAIGRVLSAAGADVTREFYINDRGVQMNHFAASIIAAATGQEKPEDGYAGGYIDDLAKAVGDAVPGIFELPEPERTAAVRAKGYELQLAEQQESLESFNTHFDVWFSELSLHEEGQEDGGVPHTLERLKDLGHVYEEGGALWMRTTDFGDDKDRVLIKSDGELTYFASDTAYYLNKRARGFDHCIYLLGADHHGYVGRLRAMAACVGDDPDQTLDVMIGQLVKILREGQEVKLSKRAGNIVTLTELAEEIGVDALRYSLARYPADSPLTLDIAEITKASNDNPVYYVQYAHARTCAMLRNAADLGMVLPAGLADGSATEFDPSLLAHERDGELLRALAEFPRVVAAAAELREPHRVARYLEETASVFNKWYDTKECRMLPQGDEPVMPANIARMVLVVATQTVVGNGLALLGVSAPERM</sequence>
<evidence type="ECO:0000259" key="13">
    <source>
        <dbReference type="SMART" id="SM00836"/>
    </source>
</evidence>
<keyword evidence="9 11" id="KW-0030">Aminoacyl-tRNA synthetase</keyword>
<name>A0A1I1DD42_9ACTN</name>
<dbReference type="InterPro" id="IPR036695">
    <property type="entry name" value="Arg-tRNA-synth_N_sf"/>
</dbReference>
<dbReference type="Gene3D" id="1.10.730.10">
    <property type="entry name" value="Isoleucyl-tRNA Synthetase, Domain 1"/>
    <property type="match status" value="1"/>
</dbReference>
<dbReference type="InterPro" id="IPR005148">
    <property type="entry name" value="Arg-tRNA-synth_N"/>
</dbReference>
<feature type="short sequence motif" description="'HIGH' region" evidence="11">
    <location>
        <begin position="131"/>
        <end position="141"/>
    </location>
</feature>